<sequence length="1106" mass="117992">MSRIRVLDLAKELGIETKAAIIKLQELGIQVKNHFNAISETEAAKLRAFHRSGKNPEKEAAQKAAANKLIIRRKVETPHDPSEESVQKTEAISASRPADTQAAKKTVAAKTTVVKKAATVEKAQDEVSQKEKILEQAKVEQTENQSVEKTVASQPIVKVSKASSENVENQSITLENRETKAASTEAQEASAGKTADVQNKASKSSEVSASAVRSQESDEKNPVQTTNPVNPVSSNSAQIVRPAAQTPAASAPRTSPSTTRTNEGGAVIVRKAEPTPPQPQVKPQSYTTASYSTQNSYRRDDNNAPRGNFAARDGAGRPGPGGQQYGQRDPNRPQTGGRDFQPRAGGNGAGGQAGGVRPQGGGFGQRDGAQGQSGFRTGPGGTRPQGTGFGGDRGGFSPRPGGAPSSTGRPPFGLPDAAPAAPTKDMPSRLKDRDKDKDREKRRITDEEDARRNGLLRAKGARRVDEVEEEFDIYAENEGEGGEQKTTVRTMIPNRRKSSSAIRKKEVKKAEIANPTKASKKIVRVDESISVNDLAGELSQKASAIIKTLMKLGMMATINQQLDIDTATFVAQEFGYEIQSSSVSIGDILSRKTDKNEEDSLLARPPIVTIMGHVDHGKTSLLDALRSANVAAKEAGGITQHIGAYQIEHKGNKLTFLDTPGHEAFTSMRARGAQVTDIVVLVVAADDGVMPQTIEAIAHAKAAEVPIIVAINKIDKPGANLERINRELSDQGVMPEEWGGDSMFIQVSAKTGQGLNDLIEGILLQAEVLELKATKDCLAEGIVIEAKLDKARGPVATVIVTKGTLKQQDYIVVGTSMGRVRAMSNDLGAKIASADPSMPVEIIGLSEVPAAGDQFNCVVNDAIAKEAVAYRIEKQRQKELANQRGSSMEELLAMMGGAEEKAKEVSIIIKADMHGSAEAIRNSVQKLDTAKVKTKILHSAVGGITETDVILAKASNALIVGFNVRPDRVAAQVAEQAGIKIQCFSIIYELIAAVQAAMVGTLSPIKLDKIIGHAEVRNTFSVPKVGVIAGSMISDGKVVRNSHVRIVRDGVVIYTGRIGSLKRFKDDAKEVAQGFECGIGVENYNDIKVGDILEAYVVEEIAATLM</sequence>
<dbReference type="PANTHER" id="PTHR43381:SF5">
    <property type="entry name" value="TR-TYPE G DOMAIN-CONTAINING PROTEIN"/>
    <property type="match status" value="1"/>
</dbReference>
<dbReference type="Pfam" id="PF11987">
    <property type="entry name" value="IF-2"/>
    <property type="match status" value="1"/>
</dbReference>
<keyword evidence="7 9" id="KW-0648">Protein biosynthesis</keyword>
<dbReference type="Pfam" id="PF04760">
    <property type="entry name" value="IF2_N"/>
    <property type="match status" value="2"/>
</dbReference>
<dbReference type="CDD" id="cd03702">
    <property type="entry name" value="IF2_mtIF2_II"/>
    <property type="match status" value="1"/>
</dbReference>
<feature type="compositionally biased region" description="Basic and acidic residues" evidence="12">
    <location>
        <begin position="426"/>
        <end position="447"/>
    </location>
</feature>
<evidence type="ECO:0000256" key="2">
    <source>
        <dbReference type="ARBA" id="ARBA00007733"/>
    </source>
</evidence>
<dbReference type="SUPFAM" id="SSF50447">
    <property type="entry name" value="Translation proteins"/>
    <property type="match status" value="2"/>
</dbReference>
<reference evidence="14 15" key="1">
    <citation type="submission" date="2018-12" db="EMBL/GenBank/DDBJ databases">
        <title>Rubrispira sanarue gen. nov., sp., nov., a member of the order Silvanigrellales, isolated from a brackish lake in Hamamatsu Japan.</title>
        <authorList>
            <person name="Maejima Y."/>
            <person name="Iino T."/>
            <person name="Muraguchi Y."/>
            <person name="Fukuda K."/>
            <person name="Nojiri H."/>
            <person name="Ohkuma M."/>
            <person name="Moriuchi R."/>
            <person name="Dohra H."/>
            <person name="Kimbara K."/>
            <person name="Shintani M."/>
        </authorList>
    </citation>
    <scope>NUCLEOTIDE SEQUENCE [LARGE SCALE GENOMIC DNA]</scope>
    <source>
        <strain evidence="14 15">RF1110005</strain>
    </source>
</reference>
<keyword evidence="5 9" id="KW-0396">Initiation factor</keyword>
<feature type="binding site" evidence="9">
    <location>
        <begin position="612"/>
        <end position="619"/>
    </location>
    <ligand>
        <name>GTP</name>
        <dbReference type="ChEBI" id="CHEBI:37565"/>
    </ligand>
</feature>
<dbReference type="RefSeq" id="WP_130612019.1">
    <property type="nucleotide sequence ID" value="NZ_AP019368.1"/>
</dbReference>
<dbReference type="GO" id="GO:0003743">
    <property type="term" value="F:translation initiation factor activity"/>
    <property type="evidence" value="ECO:0007669"/>
    <property type="project" value="UniProtKB-UniRule"/>
</dbReference>
<feature type="compositionally biased region" description="Low complexity" evidence="12">
    <location>
        <begin position="241"/>
        <end position="261"/>
    </location>
</feature>
<feature type="region of interest" description="Disordered" evidence="12">
    <location>
        <begin position="75"/>
        <end position="99"/>
    </location>
</feature>
<dbReference type="PANTHER" id="PTHR43381">
    <property type="entry name" value="TRANSLATION INITIATION FACTOR IF-2-RELATED"/>
    <property type="match status" value="1"/>
</dbReference>
<evidence type="ECO:0000256" key="3">
    <source>
        <dbReference type="ARBA" id="ARBA00020675"/>
    </source>
</evidence>
<dbReference type="Gene3D" id="2.40.30.10">
    <property type="entry name" value="Translation factors"/>
    <property type="match status" value="2"/>
</dbReference>
<feature type="region of interest" description="Disordered" evidence="12">
    <location>
        <begin position="160"/>
        <end position="447"/>
    </location>
</feature>
<comment type="similarity">
    <text evidence="2 9 10">Belongs to the TRAFAC class translation factor GTPase superfamily. Classic translation factor GTPase family. IF-2 subfamily.</text>
</comment>
<comment type="subcellular location">
    <subcellularLocation>
        <location evidence="1 9 11">Cytoplasm</location>
    </subcellularLocation>
</comment>
<evidence type="ECO:0000256" key="1">
    <source>
        <dbReference type="ARBA" id="ARBA00004496"/>
    </source>
</evidence>
<dbReference type="CDD" id="cd01887">
    <property type="entry name" value="IF2_eIF5B"/>
    <property type="match status" value="1"/>
</dbReference>
<feature type="compositionally biased region" description="Gly residues" evidence="12">
    <location>
        <begin position="345"/>
        <end position="365"/>
    </location>
</feature>
<proteinExistence type="inferred from homology"/>
<evidence type="ECO:0000256" key="9">
    <source>
        <dbReference type="HAMAP-Rule" id="MF_00100"/>
    </source>
</evidence>
<dbReference type="InterPro" id="IPR027417">
    <property type="entry name" value="P-loop_NTPase"/>
</dbReference>
<dbReference type="KEGG" id="sbf:JCM31447_28470"/>
<dbReference type="PROSITE" id="PS01176">
    <property type="entry name" value="IF2"/>
    <property type="match status" value="1"/>
</dbReference>
<feature type="region of interest" description="G-domain" evidence="9">
    <location>
        <begin position="606"/>
        <end position="754"/>
    </location>
</feature>
<evidence type="ECO:0000256" key="8">
    <source>
        <dbReference type="ARBA" id="ARBA00023134"/>
    </source>
</evidence>
<dbReference type="InterPro" id="IPR006847">
    <property type="entry name" value="IF2_N"/>
</dbReference>
<dbReference type="SUPFAM" id="SSF52156">
    <property type="entry name" value="Initiation factor IF2/eIF5b, domain 3"/>
    <property type="match status" value="1"/>
</dbReference>
<feature type="compositionally biased region" description="Low complexity" evidence="12">
    <location>
        <begin position="200"/>
        <end position="214"/>
    </location>
</feature>
<dbReference type="Pfam" id="PF00009">
    <property type="entry name" value="GTP_EFTU"/>
    <property type="match status" value="1"/>
</dbReference>
<dbReference type="CDD" id="cd03692">
    <property type="entry name" value="mtIF2_IVc"/>
    <property type="match status" value="1"/>
</dbReference>
<dbReference type="SUPFAM" id="SSF52540">
    <property type="entry name" value="P-loop containing nucleoside triphosphate hydrolases"/>
    <property type="match status" value="1"/>
</dbReference>
<dbReference type="GO" id="GO:0003924">
    <property type="term" value="F:GTPase activity"/>
    <property type="evidence" value="ECO:0007669"/>
    <property type="project" value="UniProtKB-UniRule"/>
</dbReference>
<evidence type="ECO:0000256" key="10">
    <source>
        <dbReference type="RuleBase" id="RU000644"/>
    </source>
</evidence>
<keyword evidence="15" id="KW-1185">Reference proteome</keyword>
<evidence type="ECO:0000313" key="14">
    <source>
        <dbReference type="EMBL" id="BBH54383.1"/>
    </source>
</evidence>
<dbReference type="NCBIfam" id="TIGR00231">
    <property type="entry name" value="small_GTP"/>
    <property type="match status" value="1"/>
</dbReference>
<dbReference type="InterPro" id="IPR000178">
    <property type="entry name" value="TF_IF2_bacterial-like"/>
</dbReference>
<feature type="compositionally biased region" description="Polar residues" evidence="12">
    <location>
        <begin position="222"/>
        <end position="238"/>
    </location>
</feature>
<dbReference type="OrthoDB" id="5287317at2"/>
<dbReference type="InterPro" id="IPR023115">
    <property type="entry name" value="TIF_IF2_dom3"/>
</dbReference>
<dbReference type="NCBIfam" id="TIGR00487">
    <property type="entry name" value="IF-2"/>
    <property type="match status" value="1"/>
</dbReference>
<dbReference type="PROSITE" id="PS51722">
    <property type="entry name" value="G_TR_2"/>
    <property type="match status" value="1"/>
</dbReference>
<feature type="compositionally biased region" description="Low complexity" evidence="12">
    <location>
        <begin position="366"/>
        <end position="376"/>
    </location>
</feature>
<dbReference type="InterPro" id="IPR036925">
    <property type="entry name" value="TIF_IF2_dom3_sf"/>
</dbReference>
<feature type="binding site" evidence="9">
    <location>
        <begin position="658"/>
        <end position="662"/>
    </location>
    <ligand>
        <name>GTP</name>
        <dbReference type="ChEBI" id="CHEBI:37565"/>
    </ligand>
</feature>
<gene>
    <name evidence="9" type="primary">infB</name>
    <name evidence="14" type="ORF">JCM31447_28470</name>
</gene>
<accession>A0A4P2VLY0</accession>
<dbReference type="GO" id="GO:0005525">
    <property type="term" value="F:GTP binding"/>
    <property type="evidence" value="ECO:0007669"/>
    <property type="project" value="UniProtKB-KW"/>
</dbReference>
<dbReference type="InterPro" id="IPR005225">
    <property type="entry name" value="Small_GTP-bd"/>
</dbReference>
<dbReference type="FunFam" id="2.40.30.10:FF:000007">
    <property type="entry name" value="Translation initiation factor IF-2"/>
    <property type="match status" value="1"/>
</dbReference>
<dbReference type="FunFam" id="2.40.30.10:FF:000008">
    <property type="entry name" value="Translation initiation factor IF-2"/>
    <property type="match status" value="1"/>
</dbReference>
<dbReference type="FunFam" id="3.40.50.10050:FF:000001">
    <property type="entry name" value="Translation initiation factor IF-2"/>
    <property type="match status" value="1"/>
</dbReference>
<dbReference type="Gene3D" id="3.40.50.300">
    <property type="entry name" value="P-loop containing nucleotide triphosphate hydrolases"/>
    <property type="match status" value="1"/>
</dbReference>
<dbReference type="Pfam" id="PF22042">
    <property type="entry name" value="EF-G_D2"/>
    <property type="match status" value="1"/>
</dbReference>
<evidence type="ECO:0000256" key="11">
    <source>
        <dbReference type="RuleBase" id="RU000645"/>
    </source>
</evidence>
<comment type="function">
    <text evidence="9 10">One of the essential components for the initiation of protein synthesis. Protects formylmethionyl-tRNA from spontaneous hydrolysis and promotes its binding to the 30S ribosomal subunits. Also involved in the hydrolysis of GTP during the formation of the 70S ribosomal complex.</text>
</comment>
<evidence type="ECO:0000313" key="15">
    <source>
        <dbReference type="Proteomes" id="UP000291236"/>
    </source>
</evidence>
<protein>
    <recommendedName>
        <fullName evidence="3 9">Translation initiation factor IF-2</fullName>
    </recommendedName>
</protein>
<dbReference type="Pfam" id="PF03144">
    <property type="entry name" value="GTP_EFTU_D2"/>
    <property type="match status" value="1"/>
</dbReference>
<keyword evidence="6 9" id="KW-0547">Nucleotide-binding</keyword>
<feature type="binding site" evidence="9">
    <location>
        <begin position="712"/>
        <end position="715"/>
    </location>
    <ligand>
        <name>GTP</name>
        <dbReference type="ChEBI" id="CHEBI:37565"/>
    </ligand>
</feature>
<evidence type="ECO:0000256" key="5">
    <source>
        <dbReference type="ARBA" id="ARBA00022540"/>
    </source>
</evidence>
<dbReference type="InterPro" id="IPR009000">
    <property type="entry name" value="Transl_B-barrel_sf"/>
</dbReference>
<organism evidence="14 15">
    <name type="scientific">Fluviispira sanaruensis</name>
    <dbReference type="NCBI Taxonomy" id="2493639"/>
    <lineage>
        <taxon>Bacteria</taxon>
        <taxon>Pseudomonadati</taxon>
        <taxon>Bdellovibrionota</taxon>
        <taxon>Oligoflexia</taxon>
        <taxon>Silvanigrellales</taxon>
        <taxon>Silvanigrellaceae</taxon>
        <taxon>Fluviispira</taxon>
    </lineage>
</organism>
<dbReference type="Gene3D" id="3.40.50.10050">
    <property type="entry name" value="Translation initiation factor IF- 2, domain 3"/>
    <property type="match status" value="1"/>
</dbReference>
<dbReference type="InterPro" id="IPR044145">
    <property type="entry name" value="IF2_II"/>
</dbReference>
<feature type="compositionally biased region" description="Polar residues" evidence="12">
    <location>
        <begin position="161"/>
        <end position="174"/>
    </location>
</feature>
<keyword evidence="4 9" id="KW-0963">Cytoplasm</keyword>
<evidence type="ECO:0000256" key="7">
    <source>
        <dbReference type="ARBA" id="ARBA00022917"/>
    </source>
</evidence>
<keyword evidence="8 9" id="KW-0342">GTP-binding</keyword>
<feature type="compositionally biased region" description="Polar residues" evidence="12">
    <location>
        <begin position="281"/>
        <end position="296"/>
    </location>
</feature>
<name>A0A4P2VLY0_FLUSA</name>
<dbReference type="FunFam" id="3.40.50.300:FF:000019">
    <property type="entry name" value="Translation initiation factor IF-2"/>
    <property type="match status" value="1"/>
</dbReference>
<evidence type="ECO:0000256" key="6">
    <source>
        <dbReference type="ARBA" id="ARBA00022741"/>
    </source>
</evidence>
<dbReference type="Gene3D" id="1.10.10.2480">
    <property type="match status" value="1"/>
</dbReference>
<dbReference type="InterPro" id="IPR004161">
    <property type="entry name" value="EFTu-like_2"/>
</dbReference>
<evidence type="ECO:0000256" key="12">
    <source>
        <dbReference type="SAM" id="MobiDB-lite"/>
    </source>
</evidence>
<dbReference type="InterPro" id="IPR000795">
    <property type="entry name" value="T_Tr_GTP-bd_dom"/>
</dbReference>
<dbReference type="GO" id="GO:0005829">
    <property type="term" value="C:cytosol"/>
    <property type="evidence" value="ECO:0007669"/>
    <property type="project" value="TreeGrafter"/>
</dbReference>
<feature type="domain" description="Tr-type G" evidence="13">
    <location>
        <begin position="603"/>
        <end position="772"/>
    </location>
</feature>
<dbReference type="Proteomes" id="UP000291236">
    <property type="component" value="Chromosome"/>
</dbReference>
<evidence type="ECO:0000259" key="13">
    <source>
        <dbReference type="PROSITE" id="PS51722"/>
    </source>
</evidence>
<dbReference type="InterPro" id="IPR015760">
    <property type="entry name" value="TIF_IF2"/>
</dbReference>
<evidence type="ECO:0000256" key="4">
    <source>
        <dbReference type="ARBA" id="ARBA00022490"/>
    </source>
</evidence>
<dbReference type="AlphaFoldDB" id="A0A4P2VLY0"/>
<dbReference type="HAMAP" id="MF_00100_B">
    <property type="entry name" value="IF_2_B"/>
    <property type="match status" value="1"/>
</dbReference>
<feature type="compositionally biased region" description="Gly residues" evidence="12">
    <location>
        <begin position="377"/>
        <end position="394"/>
    </location>
</feature>
<dbReference type="EMBL" id="AP019368">
    <property type="protein sequence ID" value="BBH54383.1"/>
    <property type="molecule type" value="Genomic_DNA"/>
</dbReference>
<feature type="compositionally biased region" description="Basic and acidic residues" evidence="12">
    <location>
        <begin position="75"/>
        <end position="87"/>
    </location>
</feature>
<dbReference type="InterPro" id="IPR053905">
    <property type="entry name" value="EF-G-like_DII"/>
</dbReference>